<dbReference type="EMBL" id="JAVRRT010000021">
    <property type="protein sequence ID" value="KAK5164026.1"/>
    <property type="molecule type" value="Genomic_DNA"/>
</dbReference>
<keyword evidence="1" id="KW-0732">Signal</keyword>
<gene>
    <name evidence="2" type="primary">agn1</name>
    <name evidence="2" type="ORF">LTR77_010117</name>
</gene>
<evidence type="ECO:0000313" key="3">
    <source>
        <dbReference type="Proteomes" id="UP001337655"/>
    </source>
</evidence>
<dbReference type="InterPro" id="IPR005197">
    <property type="entry name" value="Glyco_hydro_71"/>
</dbReference>
<dbReference type="Gene3D" id="3.20.20.80">
    <property type="entry name" value="Glycosidases"/>
    <property type="match status" value="1"/>
</dbReference>
<dbReference type="CDD" id="cd11577">
    <property type="entry name" value="GH71"/>
    <property type="match status" value="1"/>
</dbReference>
<keyword evidence="3" id="KW-1185">Reference proteome</keyword>
<dbReference type="Proteomes" id="UP001337655">
    <property type="component" value="Unassembled WGS sequence"/>
</dbReference>
<dbReference type="GO" id="GO:0051118">
    <property type="term" value="F:glucan endo-1,3-alpha-glucosidase activity"/>
    <property type="evidence" value="ECO:0007669"/>
    <property type="project" value="InterPro"/>
</dbReference>
<dbReference type="Pfam" id="PF03659">
    <property type="entry name" value="Glyco_hydro_71"/>
    <property type="match status" value="1"/>
</dbReference>
<evidence type="ECO:0000256" key="1">
    <source>
        <dbReference type="SAM" id="SignalP"/>
    </source>
</evidence>
<dbReference type="GeneID" id="89931446"/>
<sequence length="436" mass="48670">MPRKALLLFLAALCAQQIAAQAVFAHVIVGNTAAYTLETWKSDIKLAASKGIDAFVLNIAPPLEGTVLEQSALAFEAANSLANGFKLFFSFDYLGSGIPWATEDIVALLHRYCRNRAHYRHNGRLFVSTFEGPTNSDVGQWATIREKIPGGIYFVPDWTSQGLGFETSLYDGAFSWNMWPKGPENMTVNEDRAWQTSLKRSSKSYMMGVSPWFYTDLPAYNKAWVWRGDGMWSQRWHQVMEILPEFVEIVTWNDYGESHYVGPIHPPGIPQAEDADARPYVHHRPHQAWLETLPYQIAAYKHAFHRSNPAPSVRPGEDKVVFWYRNAPASAGRTRATGNSCISSINTSPQDETRYPVDEILEDSVFIIALLSSPGWVSVAIGHNPPHRFEGLGAGINYISRPFDRQFGKVVGIALMQTLATGIRGGTMGNIMLDQS</sequence>
<feature type="signal peptide" evidence="1">
    <location>
        <begin position="1"/>
        <end position="20"/>
    </location>
</feature>
<evidence type="ECO:0000313" key="2">
    <source>
        <dbReference type="EMBL" id="KAK5164026.1"/>
    </source>
</evidence>
<accession>A0AAV9NVV8</accession>
<proteinExistence type="predicted"/>
<name>A0AAV9NVV8_9PEZI</name>
<protein>
    <submittedName>
        <fullName evidence="2">Glucan endo-1,3-alpha-glucosidase agn1</fullName>
    </submittedName>
</protein>
<organism evidence="2 3">
    <name type="scientific">Saxophila tyrrhenica</name>
    <dbReference type="NCBI Taxonomy" id="1690608"/>
    <lineage>
        <taxon>Eukaryota</taxon>
        <taxon>Fungi</taxon>
        <taxon>Dikarya</taxon>
        <taxon>Ascomycota</taxon>
        <taxon>Pezizomycotina</taxon>
        <taxon>Dothideomycetes</taxon>
        <taxon>Dothideomycetidae</taxon>
        <taxon>Mycosphaerellales</taxon>
        <taxon>Extremaceae</taxon>
        <taxon>Saxophila</taxon>
    </lineage>
</organism>
<feature type="chain" id="PRO_5043508105" evidence="1">
    <location>
        <begin position="21"/>
        <end position="436"/>
    </location>
</feature>
<dbReference type="AlphaFoldDB" id="A0AAV9NVV8"/>
<dbReference type="RefSeq" id="XP_064654354.1">
    <property type="nucleotide sequence ID" value="XM_064807340.1"/>
</dbReference>
<reference evidence="2 3" key="1">
    <citation type="submission" date="2023-08" db="EMBL/GenBank/DDBJ databases">
        <title>Black Yeasts Isolated from many extreme environments.</title>
        <authorList>
            <person name="Coleine C."/>
            <person name="Stajich J.E."/>
            <person name="Selbmann L."/>
        </authorList>
    </citation>
    <scope>NUCLEOTIDE SEQUENCE [LARGE SCALE GENOMIC DNA]</scope>
    <source>
        <strain evidence="2 3">CCFEE 5935</strain>
    </source>
</reference>
<comment type="caution">
    <text evidence="2">The sequence shown here is derived from an EMBL/GenBank/DDBJ whole genome shotgun (WGS) entry which is preliminary data.</text>
</comment>